<comment type="caution">
    <text evidence="12">The sequence shown here is derived from an EMBL/GenBank/DDBJ whole genome shotgun (WGS) entry which is preliminary data.</text>
</comment>
<dbReference type="SUPFAM" id="SSF82861">
    <property type="entry name" value="Mechanosensitive channel protein MscS (YggB), transmembrane region"/>
    <property type="match status" value="1"/>
</dbReference>
<keyword evidence="13" id="KW-1185">Reference proteome</keyword>
<dbReference type="InterPro" id="IPR006686">
    <property type="entry name" value="MscS_channel_CS"/>
</dbReference>
<feature type="transmembrane region" description="Helical" evidence="8">
    <location>
        <begin position="77"/>
        <end position="96"/>
    </location>
</feature>
<keyword evidence="4 8" id="KW-0812">Transmembrane</keyword>
<dbReference type="PANTHER" id="PTHR30347">
    <property type="entry name" value="POTASSIUM CHANNEL RELATED"/>
    <property type="match status" value="1"/>
</dbReference>
<comment type="subcellular location">
    <subcellularLocation>
        <location evidence="1">Cell membrane</location>
        <topology evidence="1">Multi-pass membrane protein</topology>
    </subcellularLocation>
</comment>
<dbReference type="Proteomes" id="UP000589896">
    <property type="component" value="Unassembled WGS sequence"/>
</dbReference>
<dbReference type="SUPFAM" id="SSF50182">
    <property type="entry name" value="Sm-like ribonucleoproteins"/>
    <property type="match status" value="1"/>
</dbReference>
<dbReference type="PROSITE" id="PS01246">
    <property type="entry name" value="UPF0003"/>
    <property type="match status" value="1"/>
</dbReference>
<dbReference type="Pfam" id="PF21088">
    <property type="entry name" value="MS_channel_1st"/>
    <property type="match status" value="1"/>
</dbReference>
<dbReference type="InterPro" id="IPR011014">
    <property type="entry name" value="MscS_channel_TM-2"/>
</dbReference>
<dbReference type="InterPro" id="IPR052702">
    <property type="entry name" value="MscS-like_channel"/>
</dbReference>
<dbReference type="Gene3D" id="1.10.287.1260">
    <property type="match status" value="1"/>
</dbReference>
<evidence type="ECO:0000259" key="10">
    <source>
        <dbReference type="Pfam" id="PF21082"/>
    </source>
</evidence>
<feature type="domain" description="Mechanosensitive ion channel MscS C-terminal" evidence="10">
    <location>
        <begin position="193"/>
        <end position="281"/>
    </location>
</feature>
<evidence type="ECO:0000256" key="8">
    <source>
        <dbReference type="SAM" id="Phobius"/>
    </source>
</evidence>
<keyword evidence="3" id="KW-1003">Cell membrane</keyword>
<protein>
    <submittedName>
        <fullName evidence="12">Mechanosensitive ion channel</fullName>
    </submittedName>
</protein>
<feature type="compositionally biased region" description="Basic and acidic residues" evidence="7">
    <location>
        <begin position="336"/>
        <end position="347"/>
    </location>
</feature>
<feature type="domain" description="Mechanosensitive ion channel transmembrane helices 2/3" evidence="11">
    <location>
        <begin position="80"/>
        <end position="117"/>
    </location>
</feature>
<dbReference type="InterPro" id="IPR006685">
    <property type="entry name" value="MscS_channel_2nd"/>
</dbReference>
<reference evidence="12 13" key="1">
    <citation type="submission" date="2020-07" db="EMBL/GenBank/DDBJ databases">
        <title>isolation of Luteimonas sp. SJ-16.</title>
        <authorList>
            <person name="Huang X.-X."/>
            <person name="Xu L."/>
            <person name="Sun J.-Q."/>
        </authorList>
    </citation>
    <scope>NUCLEOTIDE SEQUENCE [LARGE SCALE GENOMIC DNA]</scope>
    <source>
        <strain evidence="12 13">SJ-16</strain>
    </source>
</reference>
<dbReference type="AlphaFoldDB" id="A0A7Z0QRU2"/>
<dbReference type="Gene3D" id="3.30.70.100">
    <property type="match status" value="1"/>
</dbReference>
<dbReference type="InterPro" id="IPR023408">
    <property type="entry name" value="MscS_beta-dom_sf"/>
</dbReference>
<feature type="transmembrane region" description="Helical" evidence="8">
    <location>
        <begin position="20"/>
        <end position="48"/>
    </location>
</feature>
<evidence type="ECO:0000313" key="13">
    <source>
        <dbReference type="Proteomes" id="UP000589896"/>
    </source>
</evidence>
<dbReference type="PANTHER" id="PTHR30347:SF1">
    <property type="entry name" value="MECHANOSENSITIVE CHANNEL MSCK"/>
    <property type="match status" value="1"/>
</dbReference>
<feature type="domain" description="Mechanosensitive ion channel MscS" evidence="9">
    <location>
        <begin position="119"/>
        <end position="186"/>
    </location>
</feature>
<dbReference type="Gene3D" id="2.30.30.60">
    <property type="match status" value="1"/>
</dbReference>
<sequence length="372" mass="39561">MSMSLGQLVARGDVLGLLRYPLAQISGVTVTLAAILSALLALGAAWGISVVVRRGIRRYGTLHPNANQASLYTVSRLAHYTVLVIGVLLALEITGIPVGKFAVFAGAIGVGLGFGLQAIFSNFVSGLILLFDRSLKVGDFVELDADLRGTVRAINIRATLITTNDNIDVIVPNAEFVNGRVVNWTHGSEHRRIRVPFGVAYGVDKEIVKKAALEAAERVPFTLTGDDARAPQVWLVGFGDSAVEFILAVWLNEAAARRNAAIKAAYLWELDSALKRHNIEIPFPQRDLHVRSLFDLRGADALAALHGTPSPVDRPVQTSAPAAALAAHERAALARNDAQDDAVRGLEEDAGADAARALRDTNTAAPGAPAAR</sequence>
<gene>
    <name evidence="12" type="ORF">H0E82_12325</name>
</gene>
<proteinExistence type="inferred from homology"/>
<evidence type="ECO:0000256" key="4">
    <source>
        <dbReference type="ARBA" id="ARBA00022692"/>
    </source>
</evidence>
<evidence type="ECO:0000256" key="5">
    <source>
        <dbReference type="ARBA" id="ARBA00022989"/>
    </source>
</evidence>
<accession>A0A7Z0QRU2</accession>
<evidence type="ECO:0000256" key="1">
    <source>
        <dbReference type="ARBA" id="ARBA00004651"/>
    </source>
</evidence>
<organism evidence="12 13">
    <name type="scientific">Luteimonas deserti</name>
    <dbReference type="NCBI Taxonomy" id="2752306"/>
    <lineage>
        <taxon>Bacteria</taxon>
        <taxon>Pseudomonadati</taxon>
        <taxon>Pseudomonadota</taxon>
        <taxon>Gammaproteobacteria</taxon>
        <taxon>Lysobacterales</taxon>
        <taxon>Lysobacteraceae</taxon>
        <taxon>Luteimonas</taxon>
    </lineage>
</organism>
<dbReference type="InterPro" id="IPR049142">
    <property type="entry name" value="MS_channel_1st"/>
</dbReference>
<dbReference type="InterPro" id="IPR010920">
    <property type="entry name" value="LSM_dom_sf"/>
</dbReference>
<evidence type="ECO:0000259" key="9">
    <source>
        <dbReference type="Pfam" id="PF00924"/>
    </source>
</evidence>
<evidence type="ECO:0000313" key="12">
    <source>
        <dbReference type="EMBL" id="NYZ63538.1"/>
    </source>
</evidence>
<keyword evidence="6 8" id="KW-0472">Membrane</keyword>
<dbReference type="SUPFAM" id="SSF82689">
    <property type="entry name" value="Mechanosensitive channel protein MscS (YggB), C-terminal domain"/>
    <property type="match status" value="1"/>
</dbReference>
<evidence type="ECO:0000256" key="6">
    <source>
        <dbReference type="ARBA" id="ARBA00023136"/>
    </source>
</evidence>
<evidence type="ECO:0000259" key="11">
    <source>
        <dbReference type="Pfam" id="PF21088"/>
    </source>
</evidence>
<comment type="similarity">
    <text evidence="2">Belongs to the MscS (TC 1.A.23) family.</text>
</comment>
<dbReference type="Pfam" id="PF00924">
    <property type="entry name" value="MS_channel_2nd"/>
    <property type="match status" value="1"/>
</dbReference>
<evidence type="ECO:0000256" key="3">
    <source>
        <dbReference type="ARBA" id="ARBA00022475"/>
    </source>
</evidence>
<dbReference type="InterPro" id="IPR011066">
    <property type="entry name" value="MscS_channel_C_sf"/>
</dbReference>
<evidence type="ECO:0000256" key="7">
    <source>
        <dbReference type="SAM" id="MobiDB-lite"/>
    </source>
</evidence>
<keyword evidence="5 8" id="KW-1133">Transmembrane helix</keyword>
<dbReference type="GO" id="GO:0008381">
    <property type="term" value="F:mechanosensitive monoatomic ion channel activity"/>
    <property type="evidence" value="ECO:0007669"/>
    <property type="project" value="UniProtKB-ARBA"/>
</dbReference>
<evidence type="ECO:0000256" key="2">
    <source>
        <dbReference type="ARBA" id="ARBA00008017"/>
    </source>
</evidence>
<dbReference type="GO" id="GO:0005886">
    <property type="term" value="C:plasma membrane"/>
    <property type="evidence" value="ECO:0007669"/>
    <property type="project" value="UniProtKB-SubCell"/>
</dbReference>
<dbReference type="InterPro" id="IPR049278">
    <property type="entry name" value="MS_channel_C"/>
</dbReference>
<dbReference type="EMBL" id="JACCJZ010000019">
    <property type="protein sequence ID" value="NYZ63538.1"/>
    <property type="molecule type" value="Genomic_DNA"/>
</dbReference>
<feature type="transmembrane region" description="Helical" evidence="8">
    <location>
        <begin position="102"/>
        <end position="131"/>
    </location>
</feature>
<feature type="region of interest" description="Disordered" evidence="7">
    <location>
        <begin position="336"/>
        <end position="372"/>
    </location>
</feature>
<name>A0A7Z0QRU2_9GAMM</name>
<dbReference type="Pfam" id="PF21082">
    <property type="entry name" value="MS_channel_3rd"/>
    <property type="match status" value="1"/>
</dbReference>